<keyword evidence="1" id="KW-0732">Signal</keyword>
<dbReference type="Pfam" id="PF19527">
    <property type="entry name" value="DUF6055"/>
    <property type="match status" value="1"/>
</dbReference>
<gene>
    <name evidence="2" type="ORF">MARGE09_P0169</name>
</gene>
<dbReference type="KEGG" id="marq:MARGE09_P0169"/>
<dbReference type="InterPro" id="IPR045690">
    <property type="entry name" value="DUF6055"/>
</dbReference>
<evidence type="ECO:0008006" key="4">
    <source>
        <dbReference type="Google" id="ProtNLM"/>
    </source>
</evidence>
<protein>
    <recommendedName>
        <fullName evidence="4">Sugar-binding protein</fullName>
    </recommendedName>
</protein>
<name>A0AAN2BIG4_9GAMM</name>
<feature type="chain" id="PRO_5042940337" description="Sugar-binding protein" evidence="1">
    <location>
        <begin position="23"/>
        <end position="651"/>
    </location>
</feature>
<evidence type="ECO:0000313" key="2">
    <source>
        <dbReference type="EMBL" id="BCD95970.1"/>
    </source>
</evidence>
<keyword evidence="3" id="KW-1185">Reference proteome</keyword>
<proteinExistence type="predicted"/>
<dbReference type="AlphaFoldDB" id="A0AAN2BIG4"/>
<dbReference type="PROSITE" id="PS51257">
    <property type="entry name" value="PROKAR_LIPOPROTEIN"/>
    <property type="match status" value="1"/>
</dbReference>
<feature type="signal peptide" evidence="1">
    <location>
        <begin position="1"/>
        <end position="22"/>
    </location>
</feature>
<dbReference type="Proteomes" id="UP001320119">
    <property type="component" value="Chromosome"/>
</dbReference>
<dbReference type="RefSeq" id="WP_236985483.1">
    <property type="nucleotide sequence ID" value="NZ_AP023086.1"/>
</dbReference>
<evidence type="ECO:0000313" key="3">
    <source>
        <dbReference type="Proteomes" id="UP001320119"/>
    </source>
</evidence>
<sequence length="651" mass="71948">MTKNSLLVRVAFCLSPFFILTACVGGKVTESTSSSTVSSTQSSSLPSSSAASSSAAQACDAGSTETQWADSCPTISTNDCIGGTWQVTPEGSDGQTLRYESEHFAFYWQDGTDIDIAGAQGAANTLEMIWDKYFNSSINFPEPYCQSELKYKTTIHFDNDFPLWGGAWDYQGTSIPGMWVGPSAAKDQWGLAHEFMHGVQSLTPAFADCNSPGGGDCWIYESHANWMPHQIFKDEVHCSEMLANSAHLHYGNTRNRYCNWQLFEYIKDKHCPSTVNAMWTSQAPAGQRDPFQKLMFNQGWNIEQLNDLFGDWALHNVTWDYRDPNGADQGAIYRRNYGPITANNTAYSQRRLRLTQLEALDNNWQSSRRFSSPYYWAPQRWGYNVTRLYPEDGAQTVTVDFRGVEQDGANSGWRWGLVATDSNLENPRYSELQSASKGELTFCLTGSEHVFLVVLAAPTQYQKITWQQPADGTPYPSIYRYPYMVEINGAWPQGFVNGELSPCPQGTARHSNGGGCAPSATPASVYVGPYAKILGGRVAGNARIEDHATIINGEVSDNAIVGALTVLGVEPNPHHGAASFNVIDNASVYSTFYPMGWFGANLTASGSAVYKGDLEVYSSKNNRLFYGLVDDNNQGVTNQPEVTTEPPYFWY</sequence>
<dbReference type="EMBL" id="AP023086">
    <property type="protein sequence ID" value="BCD95970.1"/>
    <property type="molecule type" value="Genomic_DNA"/>
</dbReference>
<accession>A0AAN2BIG4</accession>
<organism evidence="2 3">
    <name type="scientific">Marinagarivorans cellulosilyticus</name>
    <dbReference type="NCBI Taxonomy" id="2721545"/>
    <lineage>
        <taxon>Bacteria</taxon>
        <taxon>Pseudomonadati</taxon>
        <taxon>Pseudomonadota</taxon>
        <taxon>Gammaproteobacteria</taxon>
        <taxon>Cellvibrionales</taxon>
        <taxon>Cellvibrionaceae</taxon>
        <taxon>Marinagarivorans</taxon>
    </lineage>
</organism>
<reference evidence="2 3" key="1">
    <citation type="journal article" date="2022" name="IScience">
        <title>An ultrasensitive nanofiber-based assay for enzymatic hydrolysis and deep-sea microbial degradation of cellulose.</title>
        <authorList>
            <person name="Tsudome M."/>
            <person name="Tachioka M."/>
            <person name="Miyazaki M."/>
            <person name="Uchimura K."/>
            <person name="Tsuda M."/>
            <person name="Takaki Y."/>
            <person name="Deguchi S."/>
        </authorList>
    </citation>
    <scope>NUCLEOTIDE SEQUENCE [LARGE SCALE GENOMIC DNA]</scope>
    <source>
        <strain evidence="2 3">GE09</strain>
    </source>
</reference>
<evidence type="ECO:0000256" key="1">
    <source>
        <dbReference type="SAM" id="SignalP"/>
    </source>
</evidence>